<dbReference type="GO" id="GO:0016757">
    <property type="term" value="F:glycosyltransferase activity"/>
    <property type="evidence" value="ECO:0007669"/>
    <property type="project" value="UniProtKB-KW"/>
</dbReference>
<dbReference type="KEGG" id="nkf:Nkreftii_001242"/>
<dbReference type="Pfam" id="PF04577">
    <property type="entry name" value="Glyco_transf_61"/>
    <property type="match status" value="1"/>
</dbReference>
<evidence type="ECO:0000256" key="2">
    <source>
        <dbReference type="ARBA" id="ARBA00022679"/>
    </source>
</evidence>
<dbReference type="PANTHER" id="PTHR20961">
    <property type="entry name" value="GLYCOSYLTRANSFERASE"/>
    <property type="match status" value="1"/>
</dbReference>
<keyword evidence="1" id="KW-0328">Glycosyltransferase</keyword>
<keyword evidence="2" id="KW-0808">Transferase</keyword>
<reference evidence="5 6" key="1">
    <citation type="journal article" date="2020" name="ISME J.">
        <title>Enrichment and physiological characterization of a novel comammox Nitrospira indicates ammonium inhibition of complete nitrification.</title>
        <authorList>
            <person name="Sakoula D."/>
            <person name="Koch H."/>
            <person name="Frank J."/>
            <person name="Jetten M.S.M."/>
            <person name="van Kessel M.A.H.J."/>
            <person name="Lucker S."/>
        </authorList>
    </citation>
    <scope>NUCLEOTIDE SEQUENCE [LARGE SCALE GENOMIC DNA]</scope>
    <source>
        <strain evidence="5">Comreactor17</strain>
    </source>
</reference>
<evidence type="ECO:0000259" key="4">
    <source>
        <dbReference type="Pfam" id="PF04577"/>
    </source>
</evidence>
<protein>
    <recommendedName>
        <fullName evidence="4">Glycosyltransferase 61 catalytic domain-containing protein</fullName>
    </recommendedName>
</protein>
<evidence type="ECO:0000256" key="1">
    <source>
        <dbReference type="ARBA" id="ARBA00022676"/>
    </source>
</evidence>
<sequence>MENRAIAARYTSRKMRKLEPHQTGADIVARLRNAWPGRIYTCHLKHRALVRWIVQWIWRNGYLNLVNLSAHLFLSKAKKWRSLIKLTDYVQKNETPTYKLADAMVVETPAPIVFPLCDQSVLVSPHGRYIFPEIFVTTVRGAMTYGGTNLILADNDVIRHDLFDFEHDYTSEELHGRTLIDPKSSRIRWLLHDQVPEPIPAAATFVDACASNYAHWMTEVLPRIAMFCAEDRFHGVPVVVNDGLHKNIMESLFLVVGAEREIITLPIGRALAVDELFLTSVTGYVPFDQRTAKRCGHSHGMFSPRALESLRNDMETFDQQVDDQGWPRKIFLRRNSGVRKLVNSDQLEQYMVSRGYVIIEPEKLTFLQQMQLFRNAKFIFAPTGAALSNAIFCRPGAQVAVLMARHKRMIYRYWHNMLTPIGISVGSVLGSIVENHDLGMHGDFAVDIVDVMNLLEVMENK</sequence>
<name>A0A7S8IYP2_9BACT</name>
<evidence type="ECO:0000256" key="3">
    <source>
        <dbReference type="ARBA" id="ARBA00023180"/>
    </source>
</evidence>
<evidence type="ECO:0000313" key="6">
    <source>
        <dbReference type="Proteomes" id="UP000593737"/>
    </source>
</evidence>
<dbReference type="InterPro" id="IPR049625">
    <property type="entry name" value="Glyco_transf_61_cat"/>
</dbReference>
<proteinExistence type="predicted"/>
<organism evidence="5 6">
    <name type="scientific">Candidatus Nitrospira kreftii</name>
    <dbReference type="NCBI Taxonomy" id="2652173"/>
    <lineage>
        <taxon>Bacteria</taxon>
        <taxon>Pseudomonadati</taxon>
        <taxon>Nitrospirota</taxon>
        <taxon>Nitrospiria</taxon>
        <taxon>Nitrospirales</taxon>
        <taxon>Nitrospiraceae</taxon>
        <taxon>Nitrospira</taxon>
    </lineage>
</organism>
<keyword evidence="3" id="KW-0325">Glycoprotein</keyword>
<dbReference type="InterPro" id="IPR007657">
    <property type="entry name" value="Glycosyltransferase_61"/>
</dbReference>
<dbReference type="AlphaFoldDB" id="A0A7S8IYP2"/>
<accession>A0A7S8IYP2</accession>
<evidence type="ECO:0000313" key="5">
    <source>
        <dbReference type="EMBL" id="QPD03468.1"/>
    </source>
</evidence>
<dbReference type="EMBL" id="CP047423">
    <property type="protein sequence ID" value="QPD03468.1"/>
    <property type="molecule type" value="Genomic_DNA"/>
</dbReference>
<feature type="domain" description="Glycosyltransferase 61 catalytic" evidence="4">
    <location>
        <begin position="213"/>
        <end position="399"/>
    </location>
</feature>
<gene>
    <name evidence="5" type="ORF">Nkreftii_001242</name>
</gene>
<dbReference type="Proteomes" id="UP000593737">
    <property type="component" value="Chromosome"/>
</dbReference>